<proteinExistence type="predicted"/>
<evidence type="ECO:0000313" key="4">
    <source>
        <dbReference type="EMBL" id="ACL44367.1"/>
    </source>
</evidence>
<dbReference type="Gene3D" id="1.10.3210.10">
    <property type="entry name" value="Hypothetical protein af1432"/>
    <property type="match status" value="1"/>
</dbReference>
<feature type="domain" description="NAD-dependent epimerase/dehydratase" evidence="2">
    <location>
        <begin position="327"/>
        <end position="483"/>
    </location>
</feature>
<dbReference type="STRING" id="395961.Cyan7425_2002"/>
<dbReference type="InterPro" id="IPR036291">
    <property type="entry name" value="NAD(P)-bd_dom_sf"/>
</dbReference>
<dbReference type="CDD" id="cd08946">
    <property type="entry name" value="SDR_e"/>
    <property type="match status" value="1"/>
</dbReference>
<dbReference type="OrthoDB" id="9779902at2"/>
<dbReference type="SUPFAM" id="SSF109604">
    <property type="entry name" value="HD-domain/PDEase-like"/>
    <property type="match status" value="1"/>
</dbReference>
<dbReference type="InterPro" id="IPR050177">
    <property type="entry name" value="Lipid_A_modif_metabolic_enz"/>
</dbReference>
<dbReference type="PANTHER" id="PTHR43245:SF55">
    <property type="entry name" value="NAD(P)-BINDING DOMAIN-CONTAINING PROTEIN"/>
    <property type="match status" value="1"/>
</dbReference>
<organism evidence="4">
    <name type="scientific">Cyanothece sp. (strain PCC 7425 / ATCC 29141)</name>
    <dbReference type="NCBI Taxonomy" id="395961"/>
    <lineage>
        <taxon>Bacteria</taxon>
        <taxon>Bacillati</taxon>
        <taxon>Cyanobacteriota</taxon>
        <taxon>Cyanophyceae</taxon>
        <taxon>Gomontiellales</taxon>
        <taxon>Cyanothecaceae</taxon>
        <taxon>Cyanothece</taxon>
    </lineage>
</organism>
<evidence type="ECO:0000256" key="1">
    <source>
        <dbReference type="SAM" id="MobiDB-lite"/>
    </source>
</evidence>
<evidence type="ECO:0000259" key="3">
    <source>
        <dbReference type="Pfam" id="PF20680"/>
    </source>
</evidence>
<dbReference type="HOGENOM" id="CLU_486379_0_0_3"/>
<accession>B8HTE1</accession>
<dbReference type="Pfam" id="PF01370">
    <property type="entry name" value="Epimerase"/>
    <property type="match status" value="1"/>
</dbReference>
<feature type="domain" description="DUF6817" evidence="3">
    <location>
        <begin position="35"/>
        <end position="116"/>
    </location>
</feature>
<dbReference type="PANTHER" id="PTHR43245">
    <property type="entry name" value="BIFUNCTIONAL POLYMYXIN RESISTANCE PROTEIN ARNA"/>
    <property type="match status" value="1"/>
</dbReference>
<sequence length="560" mass="63307">MLSYAQTILQLLQQLEQLGYSQADKIYIHNAYQFLTKRVVCHYRPSGKTMIAHAIGTASILASLKTTKEVIAAGMLHVIYPYGDFGDGTSGISLKKQQQTIAVIGKQAEEYVRQYTQFIWTWENLPKLQQRIPIMTPTERNVLLIRLANELEDNLDLGILYCSNAEVRQKGNKLVGHLMVELASALGFPTLADQLSTAFQASLETRIFREFCHPGFGPVDFAIAPQSYLLKPTIKFHRTLVGVRQATIHSISKTKQKLRSWVLRAKQKVKRTVRSLIPDQTLSVEKQHSPHPTAQTKLEPRKNSTQPIPSFEGQHLQQQTSSKRKTVLLTGAAGEIGRSLRQLLGEQYHFRCLDRTRIRDAQDMVVADIRNFRSVLKAMQGVEAVIHLAANREVNQAWNDVHKSGIQGTYNVFEAARQAGVRQIIYASTIRVSGWREIMQEPTITPEQGVRPDSLYAVGKVFGEALGQFFADQYGISVVCLRIGAFWPKPTVYDLNDHLLAAWCSPRDLAQLVERSLERENLGFQIFYGISGNTRRYWDISNAQEILGYKPQNDAEDLIM</sequence>
<dbReference type="SUPFAM" id="SSF51735">
    <property type="entry name" value="NAD(P)-binding Rossmann-fold domains"/>
    <property type="match status" value="1"/>
</dbReference>
<protein>
    <submittedName>
        <fullName evidence="4">NAD-dependent epimerase/dehydratase</fullName>
    </submittedName>
</protein>
<dbReference type="InterPro" id="IPR049202">
    <property type="entry name" value="DUF6817"/>
</dbReference>
<dbReference type="EMBL" id="CP001344">
    <property type="protein sequence ID" value="ACL44367.1"/>
    <property type="molecule type" value="Genomic_DNA"/>
</dbReference>
<dbReference type="eggNOG" id="COG0317">
    <property type="taxonomic scope" value="Bacteria"/>
</dbReference>
<feature type="compositionally biased region" description="Polar residues" evidence="1">
    <location>
        <begin position="280"/>
        <end position="296"/>
    </location>
</feature>
<dbReference type="Pfam" id="PF20680">
    <property type="entry name" value="DUF6817"/>
    <property type="match status" value="1"/>
</dbReference>
<dbReference type="AlphaFoldDB" id="B8HTE1"/>
<dbReference type="Gene3D" id="3.40.50.720">
    <property type="entry name" value="NAD(P)-binding Rossmann-like Domain"/>
    <property type="match status" value="1"/>
</dbReference>
<dbReference type="InterPro" id="IPR001509">
    <property type="entry name" value="Epimerase_deHydtase"/>
</dbReference>
<reference evidence="4" key="1">
    <citation type="submission" date="2009-01" db="EMBL/GenBank/DDBJ databases">
        <title>Complete sequence of chromosome Cyanothece sp. PCC 7425.</title>
        <authorList>
            <consortium name="US DOE Joint Genome Institute"/>
            <person name="Lucas S."/>
            <person name="Copeland A."/>
            <person name="Lapidus A."/>
            <person name="Glavina del Rio T."/>
            <person name="Dalin E."/>
            <person name="Tice H."/>
            <person name="Bruce D."/>
            <person name="Goodwin L."/>
            <person name="Pitluck S."/>
            <person name="Sims D."/>
            <person name="Meineke L."/>
            <person name="Brettin T."/>
            <person name="Detter J.C."/>
            <person name="Han C."/>
            <person name="Larimer F."/>
            <person name="Land M."/>
            <person name="Hauser L."/>
            <person name="Kyrpides N."/>
            <person name="Ovchinnikova G."/>
            <person name="Liberton M."/>
            <person name="Stoeckel J."/>
            <person name="Banerjee A."/>
            <person name="Singh A."/>
            <person name="Page L."/>
            <person name="Sato H."/>
            <person name="Zhao L."/>
            <person name="Sherman L."/>
            <person name="Pakrasi H."/>
            <person name="Richardson P."/>
        </authorList>
    </citation>
    <scope>NUCLEOTIDE SEQUENCE</scope>
    <source>
        <strain evidence="4">PCC 7425</strain>
    </source>
</reference>
<evidence type="ECO:0000259" key="2">
    <source>
        <dbReference type="Pfam" id="PF01370"/>
    </source>
</evidence>
<gene>
    <name evidence="4" type="ordered locus">Cyan7425_2002</name>
</gene>
<dbReference type="KEGG" id="cyn:Cyan7425_2002"/>
<name>B8HTE1_CYAP4</name>
<dbReference type="eggNOG" id="COG0451">
    <property type="taxonomic scope" value="Bacteria"/>
</dbReference>
<feature type="region of interest" description="Disordered" evidence="1">
    <location>
        <begin position="280"/>
        <end position="323"/>
    </location>
</feature>